<dbReference type="EMBL" id="CP002455">
    <property type="protein sequence ID" value="ADX66983.1"/>
    <property type="molecule type" value="Genomic_DNA"/>
</dbReference>
<dbReference type="AlphaFoldDB" id="F0NXS6"/>
<dbReference type="HOGENOM" id="CLU_1377622_0_0_10"/>
<proteinExistence type="predicted"/>
<reference evidence="1 2" key="1">
    <citation type="journal article" date="2011" name="Stand. Genomic Sci.">
        <title>Complete genome sequence of Weeksella virosa type strain (9751).</title>
        <authorList>
            <person name="Lang E."/>
            <person name="Teshima H."/>
            <person name="Lucas S."/>
            <person name="Lapidus A."/>
            <person name="Hammon N."/>
            <person name="Deshpande S."/>
            <person name="Nolan M."/>
            <person name="Cheng J.F."/>
            <person name="Pitluck S."/>
            <person name="Liolios K."/>
            <person name="Pagani I."/>
            <person name="Mikhailova N."/>
            <person name="Ivanova N."/>
            <person name="Mavromatis K."/>
            <person name="Pati A."/>
            <person name="Tapia R."/>
            <person name="Han C."/>
            <person name="Goodwin L."/>
            <person name="Chen A."/>
            <person name="Palaniappan K."/>
            <person name="Land M."/>
            <person name="Hauser L."/>
            <person name="Chang Y.J."/>
            <person name="Jeffries C.D."/>
            <person name="Brambilla E.M."/>
            <person name="Kopitz M."/>
            <person name="Rohde M."/>
            <person name="Goker M."/>
            <person name="Tindall B.J."/>
            <person name="Detter J.C."/>
            <person name="Woyke T."/>
            <person name="Bristow J."/>
            <person name="Eisen J.A."/>
            <person name="Markowitz V."/>
            <person name="Hugenholtz P."/>
            <person name="Klenk H.P."/>
            <person name="Kyrpides N.C."/>
        </authorList>
    </citation>
    <scope>NUCLEOTIDE SEQUENCE [LARGE SCALE GENOMIC DNA]</scope>
    <source>
        <strain evidence="2">ATCC 43766 / DSM 16922 / JCM 21250 / NBRC 16016 / NCTC 11634 / CL345/78</strain>
    </source>
</reference>
<reference evidence="2" key="2">
    <citation type="journal article" date="2011" name="Stand. Genomic Sci.">
        <title>Complete genome sequence of Weeksella virosa type strain (9751T).</title>
        <authorList>
            <person name="Lang E."/>
            <person name="Teshima H."/>
            <person name="Lucas S."/>
            <person name="Lapidus A."/>
            <person name="Hammon N."/>
            <person name="Deshpande S."/>
            <person name="Nolan M."/>
            <person name="Cheng J."/>
            <person name="Pitluck S."/>
            <person name="Liolios K."/>
            <person name="Pagani I."/>
            <person name="Mikhailova N."/>
            <person name="Ivanova N."/>
            <person name="Mavromatis K."/>
            <person name="Pati A."/>
            <person name="Tapia R."/>
            <person name="Han C."/>
            <person name="Goodwin L."/>
            <person name="Chen A."/>
            <person name="Palaniappan K."/>
            <person name="Land M."/>
            <person name="Hauser L."/>
            <person name="Chang Y."/>
            <person name="Jeffries C."/>
            <person name="Brambilla E."/>
            <person name="Kopitz M."/>
            <person name="Rohde M."/>
            <person name="Goker M."/>
            <person name="Tindall B."/>
            <person name="Detter J."/>
            <person name="Woyke T."/>
            <person name="Bristow J."/>
            <person name="Eisen J."/>
            <person name="Markowitz V."/>
            <person name="Hugenholtz P."/>
            <person name="Klenk H."/>
            <person name="Kyrpides N."/>
        </authorList>
    </citation>
    <scope>NUCLEOTIDE SEQUENCE [LARGE SCALE GENOMIC DNA]</scope>
    <source>
        <strain evidence="2">ATCC 43766 / DSM 16922 / JCM 21250 / NBRC 16016 / NCTC 11634 / CL345/78</strain>
    </source>
</reference>
<protein>
    <submittedName>
        <fullName evidence="1">Uncharacterized protein</fullName>
    </submittedName>
</protein>
<sequence>MKTIIDEIENNKNFNGGGLATNITGKLESNRHAIARMTKVTFGEAVKELKKKKNGGVNITAKELLEIYRGVFGEPEWHHAGKLPKQYGGGMKKTYFLQKMPTAEEVKQWQAEFEIKNSAKLEAQEIERQKTRERENFIKKYGTCFRRLQEAPKYAVVLVTEMHGKYGWFEANYRYNLPEYYSGVAFKSKKSLEKYLSM</sequence>
<dbReference type="OrthoDB" id="244285at2"/>
<dbReference type="Proteomes" id="UP000008641">
    <property type="component" value="Chromosome"/>
</dbReference>
<dbReference type="STRING" id="865938.Weevi_0261"/>
<dbReference type="RefSeq" id="WP_013597375.1">
    <property type="nucleotide sequence ID" value="NC_015144.1"/>
</dbReference>
<keyword evidence="2" id="KW-1185">Reference proteome</keyword>
<evidence type="ECO:0000313" key="2">
    <source>
        <dbReference type="Proteomes" id="UP000008641"/>
    </source>
</evidence>
<dbReference type="KEGG" id="wvi:Weevi_0261"/>
<gene>
    <name evidence="1" type="ordered locus">Weevi_0261</name>
</gene>
<organism evidence="1 2">
    <name type="scientific">Weeksella virosa (strain ATCC 43766 / DSM 16922 / JCM 21250 / CCUG 30538 / CDC 9751 / IAM 14551 / NBRC 16016 / NCTC 11634 / CL345/78)</name>
    <dbReference type="NCBI Taxonomy" id="865938"/>
    <lineage>
        <taxon>Bacteria</taxon>
        <taxon>Pseudomonadati</taxon>
        <taxon>Bacteroidota</taxon>
        <taxon>Flavobacteriia</taxon>
        <taxon>Flavobacteriales</taxon>
        <taxon>Weeksellaceae</taxon>
        <taxon>Weeksella</taxon>
    </lineage>
</organism>
<evidence type="ECO:0000313" key="1">
    <source>
        <dbReference type="EMBL" id="ADX66983.1"/>
    </source>
</evidence>
<name>F0NXS6_WEEVC</name>
<accession>F0NXS6</accession>